<sequence length="232" mass="25994">MRGLTLVLVVLASTTLASEPNGIFDDLVEHTPVEVLPQLVTSNSAFGLCPSEAYINYYNQVWETSLGFDSSLTWRNASSLWVRVRQMIKSGDLATFQKLCASRDKFYFNMGQILYYQCINIFSFLQYTQDIKTAATYVRMWQHLDFYCNVGFEQLLSPGTYACVVTASANEGCVNAYQASVNYTNPCPAVEQYMNCEKGLFDTACGAPNGYYACEDTRLGYGAYCSNLRCNV</sequence>
<protein>
    <submittedName>
        <fullName evidence="3">Secreted protein</fullName>
    </submittedName>
</protein>
<keyword evidence="1" id="KW-0732">Signal</keyword>
<evidence type="ECO:0000256" key="1">
    <source>
        <dbReference type="SAM" id="SignalP"/>
    </source>
</evidence>
<organism evidence="2 3">
    <name type="scientific">Panagrellus redivivus</name>
    <name type="common">Microworm</name>
    <dbReference type="NCBI Taxonomy" id="6233"/>
    <lineage>
        <taxon>Eukaryota</taxon>
        <taxon>Metazoa</taxon>
        <taxon>Ecdysozoa</taxon>
        <taxon>Nematoda</taxon>
        <taxon>Chromadorea</taxon>
        <taxon>Rhabditida</taxon>
        <taxon>Tylenchina</taxon>
        <taxon>Panagrolaimomorpha</taxon>
        <taxon>Panagrolaimoidea</taxon>
        <taxon>Panagrolaimidae</taxon>
        <taxon>Panagrellus</taxon>
    </lineage>
</organism>
<proteinExistence type="predicted"/>
<dbReference type="PANTHER" id="PTHR34311:SF1">
    <property type="entry name" value="NEMATODE SPECIFIC PEPTIDE FAMILY-RELATED"/>
    <property type="match status" value="1"/>
</dbReference>
<dbReference type="Proteomes" id="UP000492821">
    <property type="component" value="Unassembled WGS sequence"/>
</dbReference>
<feature type="signal peptide" evidence="1">
    <location>
        <begin position="1"/>
        <end position="17"/>
    </location>
</feature>
<evidence type="ECO:0000313" key="3">
    <source>
        <dbReference type="WBParaSite" id="Pan_g13340.t1"/>
    </source>
</evidence>
<feature type="chain" id="PRO_5028853715" evidence="1">
    <location>
        <begin position="18"/>
        <end position="232"/>
    </location>
</feature>
<reference evidence="3" key="2">
    <citation type="submission" date="2020-10" db="UniProtKB">
        <authorList>
            <consortium name="WormBaseParasite"/>
        </authorList>
    </citation>
    <scope>IDENTIFICATION</scope>
</reference>
<keyword evidence="2" id="KW-1185">Reference proteome</keyword>
<name>A0A7E4UW59_PANRE</name>
<dbReference type="AlphaFoldDB" id="A0A7E4UW59"/>
<evidence type="ECO:0000313" key="2">
    <source>
        <dbReference type="Proteomes" id="UP000492821"/>
    </source>
</evidence>
<reference evidence="2" key="1">
    <citation type="journal article" date="2013" name="Genetics">
        <title>The draft genome and transcriptome of Panagrellus redivivus are shaped by the harsh demands of a free-living lifestyle.</title>
        <authorList>
            <person name="Srinivasan J."/>
            <person name="Dillman A.R."/>
            <person name="Macchietto M.G."/>
            <person name="Heikkinen L."/>
            <person name="Lakso M."/>
            <person name="Fracchia K.M."/>
            <person name="Antoshechkin I."/>
            <person name="Mortazavi A."/>
            <person name="Wong G."/>
            <person name="Sternberg P.W."/>
        </authorList>
    </citation>
    <scope>NUCLEOTIDE SEQUENCE [LARGE SCALE GENOMIC DNA]</scope>
    <source>
        <strain evidence="2">MT8872</strain>
    </source>
</reference>
<accession>A0A7E4UW59</accession>
<dbReference type="WBParaSite" id="Pan_g13340.t1">
    <property type="protein sequence ID" value="Pan_g13340.t1"/>
    <property type="gene ID" value="Pan_g13340"/>
</dbReference>
<dbReference type="PANTHER" id="PTHR34311">
    <property type="entry name" value="PROTEIN CBG21698-RELATED"/>
    <property type="match status" value="1"/>
</dbReference>